<sequence length="847" mass="92714">MANSMNETDSKLQSQNSLLSVPNSSLPQSPTNNLDISAATYLGGSEDDFTDAVDISLDSNVVIVGGSLKNAKLEGKETELLGGGDGTIVRYDSQTNQALATTLLPGRVIDLEVSNNGDIAVAYEGGIAVLNADATEVKWSKSFTDVSRIAISDSGKVGVVRDIKGGDRAYLFDSNGEQLQEWSTSGRRHFKDIAVSDQNGGMVVTTGFEQKTSILQVAFTQALSYEGENLWKNYDFDDEDIYKENLLADTRGQRVAFGRDGQLYASYYVNGGTGFSIFYRDPFDVTEELTDKRKIETDQYNSPTNVNSIQMLWYGRYDLKNGDLIKGQSLLGRRDDGKGNSVNADSITATKDGTVIIAGGAAGKIANRDEQTIEGQPVSEYTPYDGHLAIISPDLTERLSWTPISDSNGGVVAAVRDGKIAAVTTTDFEGSQITDNAIQENKGGKKDGYLLVIGGNDAPVGTTPKTSQPNLPSVPETEIETPTVAETKNENGREEVPTLDKQKADISLIRLTKENGDPSKVKEEEVKISQPILEIKPEAENTVGNNNPSSVDKQEIDSSEAVFETQTEIENKVENNNSSPLEKQEVNLSQPVSETQTEIDNKIKNDNSAEIDKKEDNLSQPILEIEDGVESKTGTNNPSPVDKQEDNLSQPVLETNTGIDKIESNNSLAVDKQKDKISQPILEAENRSDFPSSIFPKGLTNLSQTDSSTDKKLDLDRKFPMEFSDTRPTNFYNYSIGYYTSGNITSLIEDTLIYGQINPEKSNNKSAFYYQSRYSDLISDSGIVEESFDTNNSESTNFSFSEFSFIGTNSDSKDNIIGQEFDFEDIFDSVSSSLNRFTTNFNLKSIF</sequence>
<gene>
    <name evidence="2" type="ORF">BC008_05120</name>
</gene>
<feature type="compositionally biased region" description="Basic and acidic residues" evidence="1">
    <location>
        <begin position="599"/>
        <end position="617"/>
    </location>
</feature>
<dbReference type="AlphaFoldDB" id="A0A0V7ZZD1"/>
<feature type="region of interest" description="Disordered" evidence="1">
    <location>
        <begin position="459"/>
        <end position="498"/>
    </location>
</feature>
<feature type="compositionally biased region" description="Basic and acidic residues" evidence="1">
    <location>
        <begin position="487"/>
        <end position="498"/>
    </location>
</feature>
<dbReference type="InterPro" id="IPR015943">
    <property type="entry name" value="WD40/YVTN_repeat-like_dom_sf"/>
</dbReference>
<comment type="caution">
    <text evidence="2">The sequence shown here is derived from an EMBL/GenBank/DDBJ whole genome shotgun (WGS) entry which is preliminary data.</text>
</comment>
<evidence type="ECO:0000313" key="3">
    <source>
        <dbReference type="Proteomes" id="UP000053372"/>
    </source>
</evidence>
<organism evidence="2 3">
    <name type="scientific">Mastigocoleus testarum BC008</name>
    <dbReference type="NCBI Taxonomy" id="371196"/>
    <lineage>
        <taxon>Bacteria</taxon>
        <taxon>Bacillati</taxon>
        <taxon>Cyanobacteriota</taxon>
        <taxon>Cyanophyceae</taxon>
        <taxon>Nostocales</taxon>
        <taxon>Hapalosiphonaceae</taxon>
        <taxon>Mastigocoleus</taxon>
    </lineage>
</organism>
<dbReference type="Gene3D" id="2.130.10.10">
    <property type="entry name" value="YVTN repeat-like/Quinoprotein amine dehydrogenase"/>
    <property type="match status" value="1"/>
</dbReference>
<accession>A0A0V7ZZD1</accession>
<feature type="compositionally biased region" description="Polar residues" evidence="1">
    <location>
        <begin position="542"/>
        <end position="551"/>
    </location>
</feature>
<evidence type="ECO:0000313" key="2">
    <source>
        <dbReference type="EMBL" id="KST69681.1"/>
    </source>
</evidence>
<dbReference type="SUPFAM" id="SSF101898">
    <property type="entry name" value="NHL repeat"/>
    <property type="match status" value="1"/>
</dbReference>
<name>A0A0V7ZZD1_9CYAN</name>
<feature type="region of interest" description="Disordered" evidence="1">
    <location>
        <begin position="1"/>
        <end position="32"/>
    </location>
</feature>
<feature type="compositionally biased region" description="Polar residues" evidence="1">
    <location>
        <begin position="564"/>
        <end position="598"/>
    </location>
</feature>
<feature type="region of interest" description="Disordered" evidence="1">
    <location>
        <begin position="537"/>
        <end position="650"/>
    </location>
</feature>
<dbReference type="EMBL" id="LMTZ01000015">
    <property type="protein sequence ID" value="KST69681.1"/>
    <property type="molecule type" value="Genomic_DNA"/>
</dbReference>
<dbReference type="Proteomes" id="UP000053372">
    <property type="component" value="Unassembled WGS sequence"/>
</dbReference>
<protein>
    <submittedName>
        <fullName evidence="2">Uncharacterized protein</fullName>
    </submittedName>
</protein>
<keyword evidence="3" id="KW-1185">Reference proteome</keyword>
<reference evidence="2 3" key="1">
    <citation type="journal article" date="2015" name="Genome Announc.">
        <title>Draft Genome of the Euendolithic (true boring) Cyanobacterium Mastigocoleus testarum strain BC008.</title>
        <authorList>
            <person name="Guida B.S."/>
            <person name="Garcia-Pichel F."/>
        </authorList>
    </citation>
    <scope>NUCLEOTIDE SEQUENCE [LARGE SCALE GENOMIC DNA]</scope>
    <source>
        <strain evidence="2 3">BC008</strain>
    </source>
</reference>
<proteinExistence type="predicted"/>
<feature type="compositionally biased region" description="Low complexity" evidence="1">
    <location>
        <begin position="12"/>
        <end position="30"/>
    </location>
</feature>
<evidence type="ECO:0000256" key="1">
    <source>
        <dbReference type="SAM" id="MobiDB-lite"/>
    </source>
</evidence>